<dbReference type="SUPFAM" id="SSF56176">
    <property type="entry name" value="FAD-binding/transporter-associated domain-like"/>
    <property type="match status" value="1"/>
</dbReference>
<evidence type="ECO:0000256" key="2">
    <source>
        <dbReference type="ARBA" id="ARBA00008000"/>
    </source>
</evidence>
<feature type="region of interest" description="Disordered" evidence="6">
    <location>
        <begin position="56"/>
        <end position="106"/>
    </location>
</feature>
<keyword evidence="5" id="KW-0560">Oxidoreductase</keyword>
<dbReference type="InterPro" id="IPR016166">
    <property type="entry name" value="FAD-bd_PCMH"/>
</dbReference>
<dbReference type="Proteomes" id="UP000019335">
    <property type="component" value="Chromosome 11"/>
</dbReference>
<dbReference type="GO" id="GO:0016491">
    <property type="term" value="F:oxidoreductase activity"/>
    <property type="evidence" value="ECO:0007669"/>
    <property type="project" value="UniProtKB-KW"/>
</dbReference>
<evidence type="ECO:0000256" key="3">
    <source>
        <dbReference type="ARBA" id="ARBA00022630"/>
    </source>
</evidence>
<dbReference type="PANTHER" id="PTHR43716:SF1">
    <property type="entry name" value="D-2-HYDROXYGLUTARATE DEHYDROGENASE, MITOCHONDRIAL"/>
    <property type="match status" value="1"/>
</dbReference>
<keyword evidence="3" id="KW-0285">Flavoprotein</keyword>
<organism evidence="8 9">
    <name type="scientific">Nannochloropsis gaditana</name>
    <dbReference type="NCBI Taxonomy" id="72520"/>
    <lineage>
        <taxon>Eukaryota</taxon>
        <taxon>Sar</taxon>
        <taxon>Stramenopiles</taxon>
        <taxon>Ochrophyta</taxon>
        <taxon>Eustigmatophyceae</taxon>
        <taxon>Eustigmatales</taxon>
        <taxon>Monodopsidaceae</taxon>
        <taxon>Nannochloropsis</taxon>
    </lineage>
</organism>
<dbReference type="InterPro" id="IPR016171">
    <property type="entry name" value="Vanillyl_alc_oxidase_C-sub2"/>
</dbReference>
<dbReference type="Gene3D" id="3.30.43.10">
    <property type="entry name" value="Uridine Diphospho-n-acetylenolpyruvylglucosamine Reductase, domain 2"/>
    <property type="match status" value="1"/>
</dbReference>
<evidence type="ECO:0000256" key="4">
    <source>
        <dbReference type="ARBA" id="ARBA00022827"/>
    </source>
</evidence>
<dbReference type="PROSITE" id="PS51387">
    <property type="entry name" value="FAD_PCMH"/>
    <property type="match status" value="1"/>
</dbReference>
<dbReference type="AlphaFoldDB" id="W7TPU2"/>
<evidence type="ECO:0000313" key="9">
    <source>
        <dbReference type="Proteomes" id="UP000019335"/>
    </source>
</evidence>
<feature type="compositionally biased region" description="Low complexity" evidence="6">
    <location>
        <begin position="138"/>
        <end position="153"/>
    </location>
</feature>
<feature type="region of interest" description="Disordered" evidence="6">
    <location>
        <begin position="118"/>
        <end position="153"/>
    </location>
</feature>
<dbReference type="SUPFAM" id="SSF55103">
    <property type="entry name" value="FAD-linked oxidases, C-terminal domain"/>
    <property type="match status" value="1"/>
</dbReference>
<comment type="cofactor">
    <cofactor evidence="1">
        <name>FAD</name>
        <dbReference type="ChEBI" id="CHEBI:57692"/>
    </cofactor>
</comment>
<dbReference type="Pfam" id="PF02913">
    <property type="entry name" value="FAD-oxidase_C"/>
    <property type="match status" value="1"/>
</dbReference>
<evidence type="ECO:0000256" key="1">
    <source>
        <dbReference type="ARBA" id="ARBA00001974"/>
    </source>
</evidence>
<dbReference type="InterPro" id="IPR016164">
    <property type="entry name" value="FAD-linked_Oxase-like_C"/>
</dbReference>
<evidence type="ECO:0000256" key="5">
    <source>
        <dbReference type="ARBA" id="ARBA00023002"/>
    </source>
</evidence>
<dbReference type="InterPro" id="IPR016169">
    <property type="entry name" value="FAD-bd_PCMH_sub2"/>
</dbReference>
<dbReference type="InterPro" id="IPR016167">
    <property type="entry name" value="FAD-bd_PCMH_sub1"/>
</dbReference>
<dbReference type="FunFam" id="1.10.45.10:FF:000001">
    <property type="entry name" value="D-lactate dehydrogenase mitochondrial"/>
    <property type="match status" value="1"/>
</dbReference>
<name>W7TPU2_9STRA</name>
<evidence type="ECO:0000259" key="7">
    <source>
        <dbReference type="PROSITE" id="PS51387"/>
    </source>
</evidence>
<sequence>MLAMLKKTLPVDRLPACTLQGIKNPAVTTREIKSRVQHPPLPGHGPALLTSQTTSFYHAHRESKSLRPSPLHLNARPPSRPASSDAKAWADLNPPHSPQASSSVTPTDISRFQAILTSTNPSHVSARMGNDQASTMKPSCDASSAGGASAIPRSPSSAAGKLLLAPSGPDDENLLAPYTQDWTHKWKAPQCPAVLQPRTTEQVAGLLRHCYERDLHVVPQGGNTGLVGGGIPLANEVILSLANMNQIISFDAASGILVCEAGCVLEELDAWLRPHGYIMPLDLGAKGSCQIGGNVSTNAGGLRFLRYGSLHGSVLGLEVVLADGRVLDMLSTLRKDNTGLDLKQIFIGAEGTLGVITKVSLQVPPAPAAVQVALVGLESFEKVREMVMLSKRKLGEILSAMELVDAAAMDVVVGKAAWGLRNPLAGGSGANPPFPFYMLLETSGSGEAHDREKMEELLEAALEGGVVGDGTVAQDLAQAQEIWKLRELIPVAMEEEGRVHKFDVSLPLSAFYALVERTREALEEGGVVMGEGGGVRVVGYGHLGDSNLHLNVSVPREAPDPPEVSRVVSRVLPWVMEHKGSVSAEHGLGQLKKTYLLQTKSKEVVDVMRGMKKMLDPKGILNPGKFFPDDA</sequence>
<gene>
    <name evidence="8" type="ORF">Naga_100032g45</name>
</gene>
<dbReference type="Gene3D" id="1.10.45.10">
    <property type="entry name" value="Vanillyl-alcohol Oxidase, Chain A, domain 4"/>
    <property type="match status" value="1"/>
</dbReference>
<proteinExistence type="inferred from homology"/>
<keyword evidence="4" id="KW-0274">FAD</keyword>
<accession>W7TPU2</accession>
<dbReference type="InterPro" id="IPR051264">
    <property type="entry name" value="FAD-oxidored/transferase_4"/>
</dbReference>
<dbReference type="FunFam" id="3.30.465.10:FF:000001">
    <property type="entry name" value="D-2-hydroxyglutarate dehydrogenase, mitochondrial"/>
    <property type="match status" value="1"/>
</dbReference>
<protein>
    <submittedName>
        <fullName evidence="8">D-2-hydroxyglutarate mitochondrial</fullName>
    </submittedName>
</protein>
<feature type="domain" description="FAD-binding PCMH-type" evidence="7">
    <location>
        <begin position="187"/>
        <end position="366"/>
    </location>
</feature>
<keyword evidence="9" id="KW-1185">Reference proteome</keyword>
<comment type="caution">
    <text evidence="8">The sequence shown here is derived from an EMBL/GenBank/DDBJ whole genome shotgun (WGS) entry which is preliminary data.</text>
</comment>
<evidence type="ECO:0000256" key="6">
    <source>
        <dbReference type="SAM" id="MobiDB-lite"/>
    </source>
</evidence>
<dbReference type="FunFam" id="3.30.70.2190:FF:000001">
    <property type="entry name" value="D-2-hydroxyglutarate dehydrogenase mitochondrial"/>
    <property type="match status" value="1"/>
</dbReference>
<dbReference type="OrthoDB" id="5332616at2759"/>
<dbReference type="Gene3D" id="3.30.70.2740">
    <property type="match status" value="1"/>
</dbReference>
<dbReference type="InterPro" id="IPR036318">
    <property type="entry name" value="FAD-bd_PCMH-like_sf"/>
</dbReference>
<dbReference type="EMBL" id="AZIL01000931">
    <property type="protein sequence ID" value="EWM25503.1"/>
    <property type="molecule type" value="Genomic_DNA"/>
</dbReference>
<reference evidence="8 9" key="1">
    <citation type="journal article" date="2014" name="Mol. Plant">
        <title>Chromosome Scale Genome Assembly and Transcriptome Profiling of Nannochloropsis gaditana in Nitrogen Depletion.</title>
        <authorList>
            <person name="Corteggiani Carpinelli E."/>
            <person name="Telatin A."/>
            <person name="Vitulo N."/>
            <person name="Forcato C."/>
            <person name="D'Angelo M."/>
            <person name="Schiavon R."/>
            <person name="Vezzi A."/>
            <person name="Giacometti G.M."/>
            <person name="Morosinotto T."/>
            <person name="Valle G."/>
        </authorList>
    </citation>
    <scope>NUCLEOTIDE SEQUENCE [LARGE SCALE GENOMIC DNA]</scope>
    <source>
        <strain evidence="8 9">B-31</strain>
    </source>
</reference>
<dbReference type="PANTHER" id="PTHR43716">
    <property type="entry name" value="D-2-HYDROXYGLUTARATE DEHYDROGENASE, MITOCHONDRIAL"/>
    <property type="match status" value="1"/>
</dbReference>
<dbReference type="Pfam" id="PF01565">
    <property type="entry name" value="FAD_binding_4"/>
    <property type="match status" value="1"/>
</dbReference>
<dbReference type="Gene3D" id="3.30.70.2190">
    <property type="match status" value="1"/>
</dbReference>
<dbReference type="Gene3D" id="3.30.465.10">
    <property type="match status" value="1"/>
</dbReference>
<dbReference type="InterPro" id="IPR006094">
    <property type="entry name" value="Oxid_FAD_bind_N"/>
</dbReference>
<dbReference type="GO" id="GO:0071949">
    <property type="term" value="F:FAD binding"/>
    <property type="evidence" value="ECO:0007669"/>
    <property type="project" value="InterPro"/>
</dbReference>
<evidence type="ECO:0000313" key="8">
    <source>
        <dbReference type="EMBL" id="EWM25503.1"/>
    </source>
</evidence>
<comment type="similarity">
    <text evidence="2">Belongs to the FAD-binding oxidoreductase/transferase type 4 family.</text>
</comment>
<dbReference type="InterPro" id="IPR004113">
    <property type="entry name" value="FAD-bd_oxidored_4_C"/>
</dbReference>
<dbReference type="GO" id="GO:0005739">
    <property type="term" value="C:mitochondrion"/>
    <property type="evidence" value="ECO:0007669"/>
    <property type="project" value="TreeGrafter"/>
</dbReference>